<proteinExistence type="predicted"/>
<comment type="caution">
    <text evidence="1">The sequence shown here is derived from an EMBL/GenBank/DDBJ whole genome shotgun (WGS) entry which is preliminary data.</text>
</comment>
<sequence>MSTDLTANPHARTELHRYAEALLANLAADATCSTIPTPTSSTNVPGYWLSPAVEALLLLLRGQDALEPLGRAAKLDERRTALFLCLALALCGQGDRIHASWMGIAFGDLSLDSPVSHGQRALWLAAAQGAYGPAGKIFVLRKLDAVAVPSRSEPARWLSALTPHEPSMVVPPSLVDFPELAEFPELAQPVQAAAQLSRLLGRCTEITTTRTGAASRTACALWSADETLTVLRDLVRPERAVRGPERAEKPLVEHLLDDLRPSSDPALAAIALHVAAPIVRTAAECLAQATQVAPPESVSIPLLGHRVTLRPEGPDPESMAAAERHITVEGVPNRGRPWLAYALLALAATTLVVGVVTPVTLPAAALAALLAAGGGHQLWSRHRRERADAEYVTKQLSELRELADGAVWALHEYAREADKRAQGATSDLAELIRLLRRGPRAG</sequence>
<dbReference type="RefSeq" id="WP_246435919.1">
    <property type="nucleotide sequence ID" value="NZ_JACHJP010000005.1"/>
</dbReference>
<gene>
    <name evidence="1" type="ORF">FHS44_004700</name>
</gene>
<protein>
    <submittedName>
        <fullName evidence="1">Uncharacterized protein</fullName>
    </submittedName>
</protein>
<keyword evidence="2" id="KW-1185">Reference proteome</keyword>
<dbReference type="Proteomes" id="UP000552644">
    <property type="component" value="Unassembled WGS sequence"/>
</dbReference>
<evidence type="ECO:0000313" key="1">
    <source>
        <dbReference type="EMBL" id="MBB4917580.1"/>
    </source>
</evidence>
<dbReference type="EMBL" id="JACHJP010000005">
    <property type="protein sequence ID" value="MBB4917580.1"/>
    <property type="molecule type" value="Genomic_DNA"/>
</dbReference>
<organism evidence="1 2">
    <name type="scientific">Streptosporangium saharense</name>
    <dbReference type="NCBI Taxonomy" id="1706840"/>
    <lineage>
        <taxon>Bacteria</taxon>
        <taxon>Bacillati</taxon>
        <taxon>Actinomycetota</taxon>
        <taxon>Actinomycetes</taxon>
        <taxon>Streptosporangiales</taxon>
        <taxon>Streptosporangiaceae</taxon>
        <taxon>Streptosporangium</taxon>
    </lineage>
</organism>
<accession>A0A7W7VPS3</accession>
<reference evidence="1 2" key="1">
    <citation type="submission" date="2020-08" db="EMBL/GenBank/DDBJ databases">
        <title>Genomic Encyclopedia of Type Strains, Phase III (KMG-III): the genomes of soil and plant-associated and newly described type strains.</title>
        <authorList>
            <person name="Whitman W."/>
        </authorList>
    </citation>
    <scope>NUCLEOTIDE SEQUENCE [LARGE SCALE GENOMIC DNA]</scope>
    <source>
        <strain evidence="1 2">CECT 8840</strain>
    </source>
</reference>
<name>A0A7W7VPS3_9ACTN</name>
<dbReference type="AlphaFoldDB" id="A0A7W7VPS3"/>
<evidence type="ECO:0000313" key="2">
    <source>
        <dbReference type="Proteomes" id="UP000552644"/>
    </source>
</evidence>